<name>A0ABP9TVC0_9RICK</name>
<reference evidence="1 2" key="1">
    <citation type="journal article" date="2024" name="Microbiol. Immunol.">
        <title>Discovery of a novel spotted fever group Rickettsia, 'Candidatus Rickettsia kedanie,' in unfed larval chigger mites, Leptotrombidium scutellare.</title>
        <authorList>
            <person name="Ogawa M."/>
            <person name="Matsutani M."/>
            <person name="Katayama T."/>
            <person name="Takada N."/>
            <person name="Noda S."/>
            <person name="Takahashi M."/>
            <person name="Kageyama D."/>
            <person name="Hanaoka N."/>
            <person name="Ebihara H."/>
        </authorList>
    </citation>
    <scope>NUCLEOTIDE SEQUENCE [LARGE SCALE GENOMIC DNA]</scope>
    <source>
        <strain evidence="1 2">KNCP2-13</strain>
    </source>
</reference>
<accession>A0ABP9TVC0</accession>
<dbReference type="RefSeq" id="WP_412708313.1">
    <property type="nucleotide sequence ID" value="NZ_BAABMM010000034.1"/>
</dbReference>
<comment type="caution">
    <text evidence="1">The sequence shown here is derived from an EMBL/GenBank/DDBJ whole genome shotgun (WGS) entry which is preliminary data.</text>
</comment>
<proteinExistence type="predicted"/>
<evidence type="ECO:0000313" key="1">
    <source>
        <dbReference type="EMBL" id="GAA5252700.1"/>
    </source>
</evidence>
<gene>
    <name evidence="1" type="ORF">KNCP2_09880</name>
</gene>
<keyword evidence="2" id="KW-1185">Reference proteome</keyword>
<organism evidence="1 2">
    <name type="scientific">Candidatus Rickettsia kedanie</name>
    <dbReference type="NCBI Taxonomy" id="3115352"/>
    <lineage>
        <taxon>Bacteria</taxon>
        <taxon>Pseudomonadati</taxon>
        <taxon>Pseudomonadota</taxon>
        <taxon>Alphaproteobacteria</taxon>
        <taxon>Rickettsiales</taxon>
        <taxon>Rickettsiaceae</taxon>
        <taxon>Rickettsieae</taxon>
        <taxon>Rickettsia</taxon>
        <taxon>spotted fever group</taxon>
    </lineage>
</organism>
<sequence>MIILKKGKYKGHATLRLEDNIYKRLEKTGVIRKQIIPYYSAISIILESIDEVNSQLGIISSLI</sequence>
<evidence type="ECO:0000313" key="2">
    <source>
        <dbReference type="Proteomes" id="UP001628124"/>
    </source>
</evidence>
<dbReference type="Proteomes" id="UP001628124">
    <property type="component" value="Unassembled WGS sequence"/>
</dbReference>
<protein>
    <submittedName>
        <fullName evidence="1">Uncharacterized protein</fullName>
    </submittedName>
</protein>
<dbReference type="EMBL" id="BAABMM010000034">
    <property type="protein sequence ID" value="GAA5252700.1"/>
    <property type="molecule type" value="Genomic_DNA"/>
</dbReference>